<organism evidence="1 2">
    <name type="scientific">Tistlia consotensis USBA 355</name>
    <dbReference type="NCBI Taxonomy" id="560819"/>
    <lineage>
        <taxon>Bacteria</taxon>
        <taxon>Pseudomonadati</taxon>
        <taxon>Pseudomonadota</taxon>
        <taxon>Alphaproteobacteria</taxon>
        <taxon>Rhodospirillales</taxon>
        <taxon>Rhodovibrionaceae</taxon>
        <taxon>Tistlia</taxon>
    </lineage>
</organism>
<gene>
    <name evidence="1" type="ORF">SAMN05428998_12399</name>
</gene>
<name>A0A1Y6CL70_9PROT</name>
<reference evidence="1 2" key="1">
    <citation type="submission" date="2017-04" db="EMBL/GenBank/DDBJ databases">
        <authorList>
            <person name="Afonso C.L."/>
            <person name="Miller P.J."/>
            <person name="Scott M.A."/>
            <person name="Spackman E."/>
            <person name="Goraichik I."/>
            <person name="Dimitrov K.M."/>
            <person name="Suarez D.L."/>
            <person name="Swayne D.E."/>
        </authorList>
    </citation>
    <scope>NUCLEOTIDE SEQUENCE [LARGE SCALE GENOMIC DNA]</scope>
    <source>
        <strain evidence="1 2">USBA 355</strain>
    </source>
</reference>
<proteinExistence type="predicted"/>
<evidence type="ECO:0000313" key="2">
    <source>
        <dbReference type="Proteomes" id="UP000192917"/>
    </source>
</evidence>
<dbReference type="EMBL" id="FWZX01000023">
    <property type="protein sequence ID" value="SMF60843.1"/>
    <property type="molecule type" value="Genomic_DNA"/>
</dbReference>
<dbReference type="AlphaFoldDB" id="A0A1Y6CL70"/>
<dbReference type="Proteomes" id="UP000192917">
    <property type="component" value="Unassembled WGS sequence"/>
</dbReference>
<keyword evidence="2" id="KW-1185">Reference proteome</keyword>
<protein>
    <submittedName>
        <fullName evidence="1">Uncharacterized protein</fullName>
    </submittedName>
</protein>
<sequence>MLTLEDCIALCDLSEEEIEAIMEHEHVPEIVAVEMAQYLVGCPEGGPCLKRMILDDIEAAEARGDEAHAWKLRMVLRHFVRTHPALAATLGKQKTDKQTLAKTSS</sequence>
<evidence type="ECO:0000313" key="1">
    <source>
        <dbReference type="EMBL" id="SMF60843.1"/>
    </source>
</evidence>
<dbReference type="STRING" id="560819.SAMN05428998_12399"/>
<dbReference type="RefSeq" id="WP_085125032.1">
    <property type="nucleotide sequence ID" value="NZ_FWZX01000023.1"/>
</dbReference>
<accession>A0A1Y6CL70</accession>